<dbReference type="InterPro" id="IPR023828">
    <property type="entry name" value="Peptidase_S8_Ser-AS"/>
</dbReference>
<evidence type="ECO:0000256" key="6">
    <source>
        <dbReference type="ARBA" id="ARBA00022737"/>
    </source>
</evidence>
<dbReference type="GO" id="GO:0016020">
    <property type="term" value="C:membrane"/>
    <property type="evidence" value="ECO:0007669"/>
    <property type="project" value="InterPro"/>
</dbReference>
<dbReference type="GO" id="GO:0004252">
    <property type="term" value="F:serine-type endopeptidase activity"/>
    <property type="evidence" value="ECO:0007669"/>
    <property type="project" value="UniProtKB-UniRule"/>
</dbReference>
<feature type="domain" description="C5a peptidase/Subtilisin-like protease SBT2-like Fn3-like" evidence="15">
    <location>
        <begin position="679"/>
        <end position="791"/>
    </location>
</feature>
<evidence type="ECO:0000259" key="13">
    <source>
        <dbReference type="Pfam" id="PF00082"/>
    </source>
</evidence>
<keyword evidence="7 10" id="KW-0378">Hydrolase</keyword>
<dbReference type="InterPro" id="IPR000209">
    <property type="entry name" value="Peptidase_S8/S53_dom"/>
</dbReference>
<dbReference type="Gene3D" id="2.60.40.1710">
    <property type="entry name" value="Subtilisin-like superfamily"/>
    <property type="match status" value="1"/>
</dbReference>
<dbReference type="InterPro" id="IPR010435">
    <property type="entry name" value="C5a/SBT2-like_Fn3"/>
</dbReference>
<evidence type="ECO:0000259" key="14">
    <source>
        <dbReference type="Pfam" id="PF02225"/>
    </source>
</evidence>
<evidence type="ECO:0000313" key="16">
    <source>
        <dbReference type="EMBL" id="SDW03642.1"/>
    </source>
</evidence>
<dbReference type="Pfam" id="PF06280">
    <property type="entry name" value="fn3_5"/>
    <property type="match status" value="1"/>
</dbReference>
<keyword evidence="17" id="KW-1185">Reference proteome</keyword>
<dbReference type="PANTHER" id="PTHR43806:SF11">
    <property type="entry name" value="CEREVISIN-RELATED"/>
    <property type="match status" value="1"/>
</dbReference>
<dbReference type="InterPro" id="IPR023827">
    <property type="entry name" value="Peptidase_S8_Asp-AS"/>
</dbReference>
<dbReference type="PROSITE" id="PS00138">
    <property type="entry name" value="SUBTILASE_SER"/>
    <property type="match status" value="1"/>
</dbReference>
<evidence type="ECO:0000313" key="17">
    <source>
        <dbReference type="Proteomes" id="UP000198828"/>
    </source>
</evidence>
<dbReference type="PRINTS" id="PR00723">
    <property type="entry name" value="SUBTILISIN"/>
</dbReference>
<evidence type="ECO:0000256" key="3">
    <source>
        <dbReference type="ARBA" id="ARBA00022525"/>
    </source>
</evidence>
<dbReference type="PROSITE" id="PS00136">
    <property type="entry name" value="SUBTILASE_ASP"/>
    <property type="match status" value="1"/>
</dbReference>
<evidence type="ECO:0000256" key="12">
    <source>
        <dbReference type="SAM" id="SignalP"/>
    </source>
</evidence>
<dbReference type="Gene3D" id="3.40.50.200">
    <property type="entry name" value="Peptidase S8/S53 domain"/>
    <property type="match status" value="1"/>
</dbReference>
<dbReference type="Pfam" id="PF02225">
    <property type="entry name" value="PA"/>
    <property type="match status" value="1"/>
</dbReference>
<accession>A0A1H2Q8Z6</accession>
<proteinExistence type="inferred from homology"/>
<evidence type="ECO:0000256" key="9">
    <source>
        <dbReference type="PIRSR" id="PIRSR615500-1"/>
    </source>
</evidence>
<dbReference type="PROSITE" id="PS51892">
    <property type="entry name" value="SUBTILASE"/>
    <property type="match status" value="1"/>
</dbReference>
<dbReference type="SUPFAM" id="SSF52743">
    <property type="entry name" value="Subtilisin-like"/>
    <property type="match status" value="1"/>
</dbReference>
<evidence type="ECO:0000256" key="5">
    <source>
        <dbReference type="ARBA" id="ARBA00022729"/>
    </source>
</evidence>
<dbReference type="InterPro" id="IPR003137">
    <property type="entry name" value="PA_domain"/>
</dbReference>
<sequence>MKRTIKLLSILLILSLLLPGFTFAREYKQVELNDVQKKLYDDINKKFRSESDANINIPSDAQFFKDEDEVRIIVELESEPSIVYATKNKLSYENFSSAKSIEAKIEAEQEAVKKEIQINKVDMKFIHSFKTAFNGFSGKVKFGDIKLIEKIPSVKKVYIANEYERPDPEMISSNDMVGTRATWETGYKGEGTVIAIIDSGIDPNHRDMKLSEGIDPKLTREIVQDLITSKGLLGRYYTEKIPYGYNYYDLNHQIKDVGPAPSEHGMHVAGIAGANGDVENGGIKGVAPEAQLLAMKVFSNDPVYSSTFSDIYLLAIDEAVRLGADVLNMSLGSPAGFYLPDSAEAVALKNATDNGIVCSVSAGNAGQFTWGWTDTHLGYPIKENPDIGVVGVPGLNKDTIQVASIENTNQLVNTLTYEVDGEVRTAPILVAGNIEPWKVLQGPQKFADGGAGHPSELTQVEGKVALIVRGGDPAPFVEKIKNAQEAGAIGVIVRNHEAGGEGLVNMQTPDDVKIPAVFVGYKAGLELLELEEKYVTFTDELISVPNPTGGLMSDFTSWGTTASFELKPEITAPGGKIYSTLNDDRYGIASGTSMAAPHVAGGSALVMEYIKEHTLYRNLPLSEQSRLTKVLLMNTANIVLDDYGCEYSPRRQGAGLMDIYGAVTTPVRVVDADTKEAKVELKDFESTAFTMRFLAINDSGTDATYNVNVVVLKDYIYSYGDAELNLLSSDYIDAIVDSPDTITVPANDQIEFEVRVDIGSDPTIYRNMFVEGFVVLSDVNGNNPNLSVPYVGFYGNWGEPKIIDGMRFIDPVDSSYFQLSGMLYADLFGTAYYYNTPNRIYMSPGTIDGLIFGTDNVLPYMSFLRNAEFVNYRILDGEGNNLRNLYTSQYQRKNLIDNGRRSPTTLVMDAWWFGDINGEIVPDGDYIYEIEAKIHYDNASVQSKQIPIIVDTVVPEIVDLVFDRENNKVRFKVVEESSGVMGFLVYLNDELLDEEPVLIDEKESLYEIGLDKLIGVNEVEVVVIDKAFNIGSGSITIAVDNEHPYIFLLKPLLLETFTDNNVLFEGYVANFHLLDKVLVDGQEAEIEYVENATITNPEDPTQLLYKGPAYKFKKVLVLEDGYHEIKVEAISKSGTNGGIARMFYVDTKAPELEVVVTNIDTEDLKAELNIRMFDELGNFVLYLGDSEIYRYEYPLLKVEPTEMITDYTVNLKEGENVFNFTLVDLGGHETKVQLAIDPTNLISNVQPSEDVILKAGDTLNISFNAPSGGKGYYKIMLPFGLENSLGTPMVEEKGLYSGTWIVPEGLAVSNLTVEVVYVDINERTHSKMAEGKITVVRDLRDLPGDTTIVGDEAYHVDYLNSNPKAQRRLIEWINGGKEVYIKPVDGRMVNLQGKDVSIEVLPERIIYYDVKGNITYYEK</sequence>
<gene>
    <name evidence="16" type="ORF">SAMN05660923_00089</name>
</gene>
<dbReference type="InterPro" id="IPR015500">
    <property type="entry name" value="Peptidase_S8_subtilisin-rel"/>
</dbReference>
<dbReference type="Pfam" id="PF00082">
    <property type="entry name" value="Peptidase_S8"/>
    <property type="match status" value="1"/>
</dbReference>
<dbReference type="SUPFAM" id="SSF52025">
    <property type="entry name" value="PA domain"/>
    <property type="match status" value="1"/>
</dbReference>
<keyword evidence="5 12" id="KW-0732">Signal</keyword>
<evidence type="ECO:0000259" key="15">
    <source>
        <dbReference type="Pfam" id="PF06280"/>
    </source>
</evidence>
<evidence type="ECO:0000256" key="4">
    <source>
        <dbReference type="ARBA" id="ARBA00022670"/>
    </source>
</evidence>
<feature type="domain" description="Peptidase S8/S53" evidence="13">
    <location>
        <begin position="189"/>
        <end position="655"/>
    </location>
</feature>
<evidence type="ECO:0000256" key="7">
    <source>
        <dbReference type="ARBA" id="ARBA00022801"/>
    </source>
</evidence>
<keyword evidence="6" id="KW-0677">Repeat</keyword>
<dbReference type="GO" id="GO:0006508">
    <property type="term" value="P:proteolysis"/>
    <property type="evidence" value="ECO:0007669"/>
    <property type="project" value="UniProtKB-KW"/>
</dbReference>
<dbReference type="RefSeq" id="WP_093749760.1">
    <property type="nucleotide sequence ID" value="NZ_FNNG01000001.1"/>
</dbReference>
<feature type="chain" id="PRO_5011713590" evidence="12">
    <location>
        <begin position="25"/>
        <end position="1419"/>
    </location>
</feature>
<dbReference type="InterPro" id="IPR050131">
    <property type="entry name" value="Peptidase_S8_subtilisin-like"/>
</dbReference>
<dbReference type="InterPro" id="IPR036852">
    <property type="entry name" value="Peptidase_S8/S53_dom_sf"/>
</dbReference>
<keyword evidence="2" id="KW-0134">Cell wall</keyword>
<keyword evidence="8 10" id="KW-0720">Serine protease</keyword>
<dbReference type="InterPro" id="IPR034216">
    <property type="entry name" value="C5a_Peptidase"/>
</dbReference>
<keyword evidence="3" id="KW-0964">Secreted</keyword>
<evidence type="ECO:0000256" key="2">
    <source>
        <dbReference type="ARBA" id="ARBA00022512"/>
    </source>
</evidence>
<dbReference type="InterPro" id="IPR046450">
    <property type="entry name" value="PA_dom_sf"/>
</dbReference>
<dbReference type="PANTHER" id="PTHR43806">
    <property type="entry name" value="PEPTIDASE S8"/>
    <property type="match status" value="1"/>
</dbReference>
<name>A0A1H2Q8Z6_9FIRM</name>
<keyword evidence="4 10" id="KW-0645">Protease</keyword>
<protein>
    <submittedName>
        <fullName evidence="16">Lactocepin</fullName>
    </submittedName>
</protein>
<dbReference type="Proteomes" id="UP000198828">
    <property type="component" value="Unassembled WGS sequence"/>
</dbReference>
<evidence type="ECO:0000256" key="8">
    <source>
        <dbReference type="ARBA" id="ARBA00022825"/>
    </source>
</evidence>
<feature type="active site" description="Charge relay system" evidence="9 10">
    <location>
        <position position="198"/>
    </location>
</feature>
<organism evidence="16 17">
    <name type="scientific">Tepidimicrobium xylanilyticum</name>
    <dbReference type="NCBI Taxonomy" id="1123352"/>
    <lineage>
        <taxon>Bacteria</taxon>
        <taxon>Bacillati</taxon>
        <taxon>Bacillota</taxon>
        <taxon>Tissierellia</taxon>
        <taxon>Tissierellales</taxon>
        <taxon>Tepidimicrobiaceae</taxon>
        <taxon>Tepidimicrobium</taxon>
    </lineage>
</organism>
<feature type="signal peptide" evidence="12">
    <location>
        <begin position="1"/>
        <end position="24"/>
    </location>
</feature>
<evidence type="ECO:0000256" key="10">
    <source>
        <dbReference type="PROSITE-ProRule" id="PRU01240"/>
    </source>
</evidence>
<evidence type="ECO:0000256" key="11">
    <source>
        <dbReference type="RuleBase" id="RU003355"/>
    </source>
</evidence>
<dbReference type="InterPro" id="IPR022398">
    <property type="entry name" value="Peptidase_S8_His-AS"/>
</dbReference>
<reference evidence="16 17" key="1">
    <citation type="submission" date="2016-10" db="EMBL/GenBank/DDBJ databases">
        <authorList>
            <person name="de Groot N.N."/>
        </authorList>
    </citation>
    <scope>NUCLEOTIDE SEQUENCE [LARGE SCALE GENOMIC DNA]</scope>
    <source>
        <strain evidence="16 17">DSM 23310</strain>
    </source>
</reference>
<dbReference type="Gene3D" id="3.50.30.30">
    <property type="match status" value="1"/>
</dbReference>
<feature type="active site" description="Charge relay system" evidence="9 10">
    <location>
        <position position="593"/>
    </location>
</feature>
<comment type="similarity">
    <text evidence="1 10 11">Belongs to the peptidase S8 family.</text>
</comment>
<evidence type="ECO:0000256" key="1">
    <source>
        <dbReference type="ARBA" id="ARBA00011073"/>
    </source>
</evidence>
<dbReference type="PROSITE" id="PS00137">
    <property type="entry name" value="SUBTILASE_HIS"/>
    <property type="match status" value="1"/>
</dbReference>
<dbReference type="CDD" id="cd07475">
    <property type="entry name" value="Peptidases_S8_C5a_Peptidase"/>
    <property type="match status" value="1"/>
</dbReference>
<dbReference type="EMBL" id="FNNG01000001">
    <property type="protein sequence ID" value="SDW03642.1"/>
    <property type="molecule type" value="Genomic_DNA"/>
</dbReference>
<feature type="active site" description="Charge relay system" evidence="9 10">
    <location>
        <position position="264"/>
    </location>
</feature>
<feature type="domain" description="PA" evidence="14">
    <location>
        <begin position="455"/>
        <end position="527"/>
    </location>
</feature>
<dbReference type="OrthoDB" id="9798386at2"/>